<accession>A0A059W9I9</accession>
<dbReference type="Pfam" id="PF00550">
    <property type="entry name" value="PP-binding"/>
    <property type="match status" value="1"/>
</dbReference>
<sequence>MTQTPAALGNEAVAPVVSGLVRLIAPRKVDQVEADHRLVGDLGFHSLVLAELGYNLEELYGLRSLNPEEAMRLERVSDVIELVGAEVAEGRATLPADDDVAGMFARYGFEGPAA</sequence>
<dbReference type="RefSeq" id="WP_044379752.1">
    <property type="nucleotide sequence ID" value="NZ_BHXC01000007.1"/>
</dbReference>
<dbReference type="SUPFAM" id="SSF47336">
    <property type="entry name" value="ACP-like"/>
    <property type="match status" value="1"/>
</dbReference>
<proteinExistence type="predicted"/>
<evidence type="ECO:0000313" key="1">
    <source>
        <dbReference type="EMBL" id="GCB94137.1"/>
    </source>
</evidence>
<dbReference type="Proteomes" id="UP000288351">
    <property type="component" value="Unassembled WGS sequence"/>
</dbReference>
<dbReference type="InterPro" id="IPR036736">
    <property type="entry name" value="ACP-like_sf"/>
</dbReference>
<dbReference type="Gene3D" id="1.10.1200.10">
    <property type="entry name" value="ACP-like"/>
    <property type="match status" value="1"/>
</dbReference>
<reference evidence="1 2" key="1">
    <citation type="journal article" date="2019" name="Microbiol. Resour. Announc.">
        <title>Draft Genome Sequence of the Most Traditional epsilon-Poly-l-Lysine Producer, Streptomyces albulus NBRC14147.</title>
        <authorList>
            <person name="Yamanaka K."/>
            <person name="Hamano Y."/>
        </authorList>
    </citation>
    <scope>NUCLEOTIDE SEQUENCE [LARGE SCALE GENOMIC DNA]</scope>
    <source>
        <strain evidence="1 2">NBRC 14147</strain>
    </source>
</reference>
<dbReference type="STRING" id="68570.DC74_6015"/>
<evidence type="ECO:0000313" key="2">
    <source>
        <dbReference type="Proteomes" id="UP000288351"/>
    </source>
</evidence>
<dbReference type="eggNOG" id="COG0236">
    <property type="taxonomic scope" value="Bacteria"/>
</dbReference>
<name>A0A059W9I9_STRNR</name>
<gene>
    <name evidence="1" type="primary">acpP_3</name>
    <name evidence="1" type="ORF">SALB_06935</name>
</gene>
<comment type="caution">
    <text evidence="1">The sequence shown here is derived from an EMBL/GenBank/DDBJ whole genome shotgun (WGS) entry which is preliminary data.</text>
</comment>
<dbReference type="AlphaFoldDB" id="A0A059W9I9"/>
<dbReference type="InterPro" id="IPR009081">
    <property type="entry name" value="PP-bd_ACP"/>
</dbReference>
<organism evidence="1 2">
    <name type="scientific">Streptomyces noursei</name>
    <name type="common">Streptomyces albulus</name>
    <dbReference type="NCBI Taxonomy" id="1971"/>
    <lineage>
        <taxon>Bacteria</taxon>
        <taxon>Bacillati</taxon>
        <taxon>Actinomycetota</taxon>
        <taxon>Actinomycetes</taxon>
        <taxon>Kitasatosporales</taxon>
        <taxon>Streptomycetaceae</taxon>
        <taxon>Streptomyces</taxon>
    </lineage>
</organism>
<protein>
    <submittedName>
        <fullName evidence="1">Acyl carrier protein</fullName>
    </submittedName>
</protein>
<dbReference type="EMBL" id="BHXC01000007">
    <property type="protein sequence ID" value="GCB94137.1"/>
    <property type="molecule type" value="Genomic_DNA"/>
</dbReference>